<dbReference type="EMBL" id="SRZC01000031">
    <property type="protein sequence ID" value="TGX80015.1"/>
    <property type="molecule type" value="Genomic_DNA"/>
</dbReference>
<gene>
    <name evidence="1" type="ORF">E5358_13805</name>
</gene>
<sequence>MEIKVQNVSFKYKGSKRQVLSNMYLELKENRICGLLGKNGVGKSTLLYLIAGLLRPTKGMVTVGDMESQKRCPEMLSEVFFVSEEFELPSVRLADYVKMNAPFYPRFSQELLEKCLAEFGLEYDLKLSELSMGQKKKVFMSFALATRTKILLMDEPTNGLDIPSKAQFRKAVSASMSDDRTIIISTHQVHDVEQLLDHVIIMSNEGILLDNTTQEICDKYVFETRLPQDMDDVIYGEPSLQGNLVMAHRGDRPETPLNLEILFNATTQGK</sequence>
<accession>A0AC61QLU4</accession>
<evidence type="ECO:0000313" key="1">
    <source>
        <dbReference type="EMBL" id="TGX80015.1"/>
    </source>
</evidence>
<evidence type="ECO:0000313" key="2">
    <source>
        <dbReference type="Proteomes" id="UP000308886"/>
    </source>
</evidence>
<reference evidence="1" key="1">
    <citation type="submission" date="2019-04" db="EMBL/GenBank/DDBJ databases">
        <title>Microbes associate with the intestines of laboratory mice.</title>
        <authorList>
            <person name="Navarre W."/>
            <person name="Wong E."/>
            <person name="Huang K."/>
            <person name="Tropini C."/>
            <person name="Ng K."/>
            <person name="Yu B."/>
        </authorList>
    </citation>
    <scope>NUCLEOTIDE SEQUENCE</scope>
    <source>
        <strain evidence="1">NM73_A23</strain>
    </source>
</reference>
<dbReference type="Proteomes" id="UP000308886">
    <property type="component" value="Unassembled WGS sequence"/>
</dbReference>
<comment type="caution">
    <text evidence="1">The sequence shown here is derived from an EMBL/GenBank/DDBJ whole genome shotgun (WGS) entry which is preliminary data.</text>
</comment>
<proteinExistence type="predicted"/>
<name>A0AC61QLU4_9BACT</name>
<keyword evidence="1" id="KW-0547">Nucleotide-binding</keyword>
<organism evidence="1 2">
    <name type="scientific">Palleniella muris</name>
    <dbReference type="NCBI Taxonomy" id="3038145"/>
    <lineage>
        <taxon>Bacteria</taxon>
        <taxon>Pseudomonadati</taxon>
        <taxon>Bacteroidota</taxon>
        <taxon>Bacteroidia</taxon>
        <taxon>Bacteroidales</taxon>
        <taxon>Prevotellaceae</taxon>
        <taxon>Palleniella</taxon>
    </lineage>
</organism>
<keyword evidence="1" id="KW-0067">ATP-binding</keyword>
<protein>
    <submittedName>
        <fullName evidence="1">ABC transporter ATP-binding protein</fullName>
    </submittedName>
</protein>
<keyword evidence="2" id="KW-1185">Reference proteome</keyword>